<evidence type="ECO:0000256" key="12">
    <source>
        <dbReference type="ARBA" id="ARBA00036634"/>
    </source>
</evidence>
<evidence type="ECO:0000313" key="16">
    <source>
        <dbReference type="Proteomes" id="UP001266305"/>
    </source>
</evidence>
<keyword evidence="5 13" id="KW-0812">Transmembrane</keyword>
<keyword evidence="8 13" id="KW-1133">Transmembrane helix</keyword>
<evidence type="ECO:0000256" key="9">
    <source>
        <dbReference type="ARBA" id="ARBA00023065"/>
    </source>
</evidence>
<evidence type="ECO:0000256" key="3">
    <source>
        <dbReference type="ARBA" id="ARBA00022568"/>
    </source>
</evidence>
<organism evidence="15 16">
    <name type="scientific">Saguinus oedipus</name>
    <name type="common">Cotton-top tamarin</name>
    <name type="synonym">Oedipomidas oedipus</name>
    <dbReference type="NCBI Taxonomy" id="9490"/>
    <lineage>
        <taxon>Eukaryota</taxon>
        <taxon>Metazoa</taxon>
        <taxon>Chordata</taxon>
        <taxon>Craniata</taxon>
        <taxon>Vertebrata</taxon>
        <taxon>Euteleostomi</taxon>
        <taxon>Mammalia</taxon>
        <taxon>Eutheria</taxon>
        <taxon>Euarchontoglires</taxon>
        <taxon>Primates</taxon>
        <taxon>Haplorrhini</taxon>
        <taxon>Platyrrhini</taxon>
        <taxon>Cebidae</taxon>
        <taxon>Callitrichinae</taxon>
        <taxon>Saguinus</taxon>
    </lineage>
</organism>
<evidence type="ECO:0000259" key="14">
    <source>
        <dbReference type="Pfam" id="PF00520"/>
    </source>
</evidence>
<sequence length="123" mass="13936">MILATIIANCIVLALEQHLPEDDKTPMSRRLEKTEPYFIGIFCFEAGIKIVALGFIFHKGSYLRNGWNVMDFIVVLSGWLLGPAGLETGEWSCVDVAASDVVWKCPYPTAWQTEFKPTKKRRE</sequence>
<reference evidence="15 16" key="1">
    <citation type="submission" date="2023-05" db="EMBL/GenBank/DDBJ databases">
        <title>B98-5 Cell Line De Novo Hybrid Assembly: An Optical Mapping Approach.</title>
        <authorList>
            <person name="Kananen K."/>
            <person name="Auerbach J.A."/>
            <person name="Kautto E."/>
            <person name="Blachly J.S."/>
        </authorList>
    </citation>
    <scope>NUCLEOTIDE SEQUENCE [LARGE SCALE GENOMIC DNA]</scope>
    <source>
        <strain evidence="15">B95-8</strain>
        <tissue evidence="15">Cell line</tissue>
    </source>
</reference>
<comment type="subcellular location">
    <subcellularLocation>
        <location evidence="1">Membrane</location>
        <topology evidence="1">Multi-pass membrane protein</topology>
    </subcellularLocation>
</comment>
<keyword evidence="4" id="KW-0107">Calcium channel</keyword>
<evidence type="ECO:0000313" key="15">
    <source>
        <dbReference type="EMBL" id="KAK2084669.1"/>
    </source>
</evidence>
<dbReference type="InterPro" id="IPR027359">
    <property type="entry name" value="Volt_channel_dom_sf"/>
</dbReference>
<evidence type="ECO:0000256" key="5">
    <source>
        <dbReference type="ARBA" id="ARBA00022692"/>
    </source>
</evidence>
<keyword evidence="6" id="KW-0106">Calcium</keyword>
<dbReference type="Pfam" id="PF00520">
    <property type="entry name" value="Ion_trans"/>
    <property type="match status" value="1"/>
</dbReference>
<evidence type="ECO:0000256" key="1">
    <source>
        <dbReference type="ARBA" id="ARBA00004141"/>
    </source>
</evidence>
<evidence type="ECO:0000256" key="8">
    <source>
        <dbReference type="ARBA" id="ARBA00022989"/>
    </source>
</evidence>
<protein>
    <submittedName>
        <fullName evidence="15">Voltage-dependent R-type calcium channel subunit alpha-1E</fullName>
    </submittedName>
</protein>
<dbReference type="SUPFAM" id="SSF81324">
    <property type="entry name" value="Voltage-gated potassium channels"/>
    <property type="match status" value="1"/>
</dbReference>
<keyword evidence="16" id="KW-1185">Reference proteome</keyword>
<evidence type="ECO:0000256" key="11">
    <source>
        <dbReference type="ARBA" id="ARBA00023303"/>
    </source>
</evidence>
<evidence type="ECO:0000256" key="2">
    <source>
        <dbReference type="ARBA" id="ARBA00022448"/>
    </source>
</evidence>
<evidence type="ECO:0000256" key="10">
    <source>
        <dbReference type="ARBA" id="ARBA00023136"/>
    </source>
</evidence>
<keyword evidence="10 13" id="KW-0472">Membrane</keyword>
<dbReference type="PANTHER" id="PTHR45628:SF5">
    <property type="entry name" value="VOLTAGE-DEPENDENT R-TYPE CALCIUM CHANNEL SUBUNIT ALPHA-1E"/>
    <property type="match status" value="1"/>
</dbReference>
<comment type="catalytic activity">
    <reaction evidence="12">
        <text>Ca(2+)(in) = Ca(2+)(out)</text>
        <dbReference type="Rhea" id="RHEA:29671"/>
        <dbReference type="ChEBI" id="CHEBI:29108"/>
    </reaction>
</comment>
<evidence type="ECO:0000256" key="13">
    <source>
        <dbReference type="SAM" id="Phobius"/>
    </source>
</evidence>
<evidence type="ECO:0000256" key="6">
    <source>
        <dbReference type="ARBA" id="ARBA00022837"/>
    </source>
</evidence>
<evidence type="ECO:0000256" key="4">
    <source>
        <dbReference type="ARBA" id="ARBA00022673"/>
    </source>
</evidence>
<accession>A0ABQ9TIW4</accession>
<dbReference type="PANTHER" id="PTHR45628">
    <property type="entry name" value="VOLTAGE-DEPENDENT CALCIUM CHANNEL TYPE A SUBUNIT ALPHA-1"/>
    <property type="match status" value="1"/>
</dbReference>
<dbReference type="InterPro" id="IPR050599">
    <property type="entry name" value="VDCC_alpha-1_subunit"/>
</dbReference>
<evidence type="ECO:0000256" key="7">
    <source>
        <dbReference type="ARBA" id="ARBA00022882"/>
    </source>
</evidence>
<name>A0ABQ9TIW4_SAGOE</name>
<dbReference type="InterPro" id="IPR005821">
    <property type="entry name" value="Ion_trans_dom"/>
</dbReference>
<feature type="domain" description="Ion transport" evidence="14">
    <location>
        <begin position="1"/>
        <end position="80"/>
    </location>
</feature>
<feature type="transmembrane region" description="Helical" evidence="13">
    <location>
        <begin position="38"/>
        <end position="57"/>
    </location>
</feature>
<gene>
    <name evidence="15" type="primary">CACNA1E_3</name>
    <name evidence="15" type="ORF">P7K49_037702</name>
</gene>
<comment type="caution">
    <text evidence="15">The sequence shown here is derived from an EMBL/GenBank/DDBJ whole genome shotgun (WGS) entry which is preliminary data.</text>
</comment>
<proteinExistence type="predicted"/>
<keyword evidence="3" id="KW-0109">Calcium transport</keyword>
<keyword evidence="11" id="KW-0407">Ion channel</keyword>
<keyword evidence="7" id="KW-0851">Voltage-gated channel</keyword>
<dbReference type="Proteomes" id="UP001266305">
    <property type="component" value="Unassembled WGS sequence"/>
</dbReference>
<dbReference type="Gene3D" id="1.20.120.350">
    <property type="entry name" value="Voltage-gated potassium channels. Chain C"/>
    <property type="match status" value="1"/>
</dbReference>
<keyword evidence="2" id="KW-0813">Transport</keyword>
<keyword evidence="9" id="KW-0406">Ion transport</keyword>
<dbReference type="EMBL" id="JASSZA010000022">
    <property type="protein sequence ID" value="KAK2084669.1"/>
    <property type="molecule type" value="Genomic_DNA"/>
</dbReference>